<dbReference type="Gene3D" id="3.40.640.10">
    <property type="entry name" value="Type I PLP-dependent aspartate aminotransferase-like (Major domain)"/>
    <property type="match status" value="1"/>
</dbReference>
<sequence length="465" mass="52072">MGSSSIQMILTDSQKMSRKKKISGKSEDREKDIGIKHRNSIPTDLYSDKKPAFQTNKLMMSLKSKYLIPSKSDTGGTGNESCVYLCANSIGLQPRSLKKALDVELGIWATKGSLGHSTHYIRNGWVSLDEEVSHYLAPIVGASDYRSVAAMNSLTTNIHMMLSSFYQPTENRFVVLMEENPFPSDYFAIKSFITSKGLNPENTIKFVCPRDQEKTIQTEDIALMIEKYKPTLIWLPGVHFYTGQAFDMKTITKLGHDSGAIVGWDLAHAVGNLQLKLDDWGVDFACWCSYKYLGAGPGGIGGVYVHPQHWELNYLKGWWGQKLESRMRLSYEDNFRQGALALHVSNPSVLDNVCLLESLKMIQEYGGMEAVRKESIRLTSLLERGLQTIPSGINIITPSDPESRGAQITIEFDSSETFKNAVKRLEIEGVVIDKRDKAIRVAPFPLYNDDDDIDAFVSVLRKSLS</sequence>
<proteinExistence type="inferred from homology"/>
<comment type="catalytic activity">
    <reaction evidence="4 5">
        <text>L-kynurenine + H2O = anthranilate + L-alanine + H(+)</text>
        <dbReference type="Rhea" id="RHEA:16813"/>
        <dbReference type="ChEBI" id="CHEBI:15377"/>
        <dbReference type="ChEBI" id="CHEBI:15378"/>
        <dbReference type="ChEBI" id="CHEBI:16567"/>
        <dbReference type="ChEBI" id="CHEBI:57959"/>
        <dbReference type="ChEBI" id="CHEBI:57972"/>
        <dbReference type="EC" id="3.7.1.3"/>
    </reaction>
</comment>
<feature type="binding site" evidence="4">
    <location>
        <position position="346"/>
    </location>
    <ligand>
        <name>pyridoxal 5'-phosphate</name>
        <dbReference type="ChEBI" id="CHEBI:597326"/>
    </ligand>
</feature>
<comment type="subcellular location">
    <subcellularLocation>
        <location evidence="4 5">Cytoplasm</location>
    </subcellularLocation>
</comment>
<feature type="compositionally biased region" description="Polar residues" evidence="6">
    <location>
        <begin position="1"/>
        <end position="14"/>
    </location>
</feature>
<keyword evidence="3 4" id="KW-0663">Pyridoxal phosphate</keyword>
<dbReference type="InterPro" id="IPR015424">
    <property type="entry name" value="PyrdxlP-dep_Trfase"/>
</dbReference>
<dbReference type="GO" id="GO:0097053">
    <property type="term" value="P:L-kynurenine catabolic process"/>
    <property type="evidence" value="ECO:0007669"/>
    <property type="project" value="UniProtKB-UniRule"/>
</dbReference>
<keyword evidence="9" id="KW-1185">Reference proteome</keyword>
<reference evidence="8" key="1">
    <citation type="journal article" date="2021" name="Open Biol.">
        <title>Shared evolutionary footprints suggest mitochondrial oxidative damage underlies multiple complex I losses in fungi.</title>
        <authorList>
            <person name="Schikora-Tamarit M.A."/>
            <person name="Marcet-Houben M."/>
            <person name="Nosek J."/>
            <person name="Gabaldon T."/>
        </authorList>
    </citation>
    <scope>NUCLEOTIDE SEQUENCE</scope>
    <source>
        <strain evidence="8">NCAIM Y.01608</strain>
    </source>
</reference>
<comment type="cofactor">
    <cofactor evidence="4 5">
        <name>pyridoxal 5'-phosphate</name>
        <dbReference type="ChEBI" id="CHEBI:597326"/>
    </cofactor>
</comment>
<dbReference type="GO" id="GO:0030170">
    <property type="term" value="F:pyridoxal phosphate binding"/>
    <property type="evidence" value="ECO:0007669"/>
    <property type="project" value="UniProtKB-UniRule"/>
</dbReference>
<dbReference type="GO" id="GO:0030429">
    <property type="term" value="F:kynureninase activity"/>
    <property type="evidence" value="ECO:0007669"/>
    <property type="project" value="UniProtKB-UniRule"/>
</dbReference>
<dbReference type="SUPFAM" id="SSF53383">
    <property type="entry name" value="PLP-dependent transferases"/>
    <property type="match status" value="1"/>
</dbReference>
<feature type="binding site" evidence="4">
    <location>
        <begin position="182"/>
        <end position="185"/>
    </location>
    <ligand>
        <name>pyridoxal 5'-phosphate</name>
        <dbReference type="ChEBI" id="CHEBI:597326"/>
    </ligand>
</feature>
<dbReference type="PIRSF" id="PIRSF038800">
    <property type="entry name" value="KYNU"/>
    <property type="match status" value="1"/>
</dbReference>
<comment type="catalytic activity">
    <reaction evidence="5">
        <text>3-hydroxy-L-kynurenine + H2O = 3-hydroxyanthranilate + L-alanine + H(+)</text>
        <dbReference type="Rhea" id="RHEA:25143"/>
        <dbReference type="ChEBI" id="CHEBI:15377"/>
        <dbReference type="ChEBI" id="CHEBI:15378"/>
        <dbReference type="ChEBI" id="CHEBI:36559"/>
        <dbReference type="ChEBI" id="CHEBI:57972"/>
        <dbReference type="ChEBI" id="CHEBI:58125"/>
        <dbReference type="EC" id="3.7.1.3"/>
    </reaction>
</comment>
<gene>
    <name evidence="4" type="primary">BNA5</name>
    <name evidence="8" type="ORF">OGATHE_000760</name>
</gene>
<dbReference type="GO" id="GO:0019805">
    <property type="term" value="P:quinolinate biosynthetic process"/>
    <property type="evidence" value="ECO:0007669"/>
    <property type="project" value="UniProtKB-UniRule"/>
</dbReference>
<feature type="region of interest" description="Disordered" evidence="6">
    <location>
        <begin position="1"/>
        <end position="38"/>
    </location>
</feature>
<dbReference type="InterPro" id="IPR015422">
    <property type="entry name" value="PyrdxlP-dep_Trfase_small"/>
</dbReference>
<dbReference type="EC" id="3.7.1.3" evidence="4 5"/>
<dbReference type="Proteomes" id="UP000788993">
    <property type="component" value="Unassembled WGS sequence"/>
</dbReference>
<feature type="domain" description="Aminotransferase class V" evidence="7">
    <location>
        <begin position="204"/>
        <end position="431"/>
    </location>
</feature>
<organism evidence="8 9">
    <name type="scientific">Ogataea polymorpha</name>
    <dbReference type="NCBI Taxonomy" id="460523"/>
    <lineage>
        <taxon>Eukaryota</taxon>
        <taxon>Fungi</taxon>
        <taxon>Dikarya</taxon>
        <taxon>Ascomycota</taxon>
        <taxon>Saccharomycotina</taxon>
        <taxon>Pichiomycetes</taxon>
        <taxon>Pichiales</taxon>
        <taxon>Pichiaceae</taxon>
        <taxon>Ogataea</taxon>
    </lineage>
</organism>
<dbReference type="GO" id="GO:0019441">
    <property type="term" value="P:L-tryptophan catabolic process to kynurenine"/>
    <property type="evidence" value="ECO:0007669"/>
    <property type="project" value="TreeGrafter"/>
</dbReference>
<comment type="caution">
    <text evidence="4">Lacks conserved residue(s) required for the propagation of feature annotation.</text>
</comment>
<dbReference type="InterPro" id="IPR015421">
    <property type="entry name" value="PyrdxlP-dep_Trfase_major"/>
</dbReference>
<feature type="binding site" evidence="4">
    <location>
        <position position="154"/>
    </location>
    <ligand>
        <name>pyridoxal 5'-phosphate</name>
        <dbReference type="ChEBI" id="CHEBI:597326"/>
    </ligand>
</feature>
<feature type="compositionally biased region" description="Basic and acidic residues" evidence="6">
    <location>
        <begin position="24"/>
        <end position="35"/>
    </location>
</feature>
<evidence type="ECO:0000313" key="8">
    <source>
        <dbReference type="EMBL" id="KAH3678105.1"/>
    </source>
</evidence>
<dbReference type="OrthoDB" id="5978656at2759"/>
<comment type="function">
    <text evidence="4 5">Catalyzes the cleavage of L-kynurenine (L-Kyn) and L-3-hydroxykynurenine (L-3OHKyn) into anthranilic acid (AA) and 3-hydroxyanthranilic acid (3-OHAA), respectively.</text>
</comment>
<dbReference type="InterPro" id="IPR000192">
    <property type="entry name" value="Aminotrans_V_dom"/>
</dbReference>
<dbReference type="GO" id="GO:0043420">
    <property type="term" value="P:anthranilate metabolic process"/>
    <property type="evidence" value="ECO:0007669"/>
    <property type="project" value="UniProtKB-UniRule"/>
</dbReference>
<evidence type="ECO:0000256" key="5">
    <source>
        <dbReference type="PIRNR" id="PIRNR038800"/>
    </source>
</evidence>
<dbReference type="InterPro" id="IPR010111">
    <property type="entry name" value="Kynureninase"/>
</dbReference>
<feature type="modified residue" description="N6-(pyridoxal phosphate)lysine" evidence="4">
    <location>
        <position position="291"/>
    </location>
</feature>
<comment type="similarity">
    <text evidence="4 5">Belongs to the kynureninase family.</text>
</comment>
<feature type="binding site" evidence="4">
    <location>
        <position position="155"/>
    </location>
    <ligand>
        <name>pyridoxal 5'-phosphate</name>
        <dbReference type="ChEBI" id="CHEBI:597326"/>
    </ligand>
</feature>
<dbReference type="EMBL" id="JAEUBD010000095">
    <property type="protein sequence ID" value="KAH3678105.1"/>
    <property type="molecule type" value="Genomic_DNA"/>
</dbReference>
<evidence type="ECO:0000256" key="3">
    <source>
        <dbReference type="ARBA" id="ARBA00022898"/>
    </source>
</evidence>
<dbReference type="Gene3D" id="3.90.1150.10">
    <property type="entry name" value="Aspartate Aminotransferase, domain 1"/>
    <property type="match status" value="1"/>
</dbReference>
<feature type="binding site" evidence="4">
    <location>
        <position position="268"/>
    </location>
    <ligand>
        <name>pyridoxal 5'-phosphate</name>
        <dbReference type="ChEBI" id="CHEBI:597326"/>
    </ligand>
</feature>
<feature type="binding site" evidence="4">
    <location>
        <position position="318"/>
    </location>
    <ligand>
        <name>pyridoxal 5'-phosphate</name>
        <dbReference type="ChEBI" id="CHEBI:597326"/>
    </ligand>
</feature>
<keyword evidence="4 5" id="KW-0963">Cytoplasm</keyword>
<evidence type="ECO:0000259" key="7">
    <source>
        <dbReference type="Pfam" id="PF00266"/>
    </source>
</evidence>
<comment type="pathway">
    <text evidence="4 5">Cofactor biosynthesis; NAD(+) biosynthesis; quinolinate from L-kynurenine: step 2/3.</text>
</comment>
<evidence type="ECO:0000313" key="9">
    <source>
        <dbReference type="Proteomes" id="UP000788993"/>
    </source>
</evidence>
<dbReference type="PANTHER" id="PTHR14084:SF0">
    <property type="entry name" value="KYNURENINASE"/>
    <property type="match status" value="1"/>
</dbReference>
<feature type="binding site" evidence="4">
    <location>
        <position position="290"/>
    </location>
    <ligand>
        <name>pyridoxal 5'-phosphate</name>
        <dbReference type="ChEBI" id="CHEBI:597326"/>
    </ligand>
</feature>
<dbReference type="Pfam" id="PF00266">
    <property type="entry name" value="Aminotran_5"/>
    <property type="match status" value="1"/>
</dbReference>
<evidence type="ECO:0000256" key="2">
    <source>
        <dbReference type="ARBA" id="ARBA00022801"/>
    </source>
</evidence>
<dbReference type="GO" id="GO:0034354">
    <property type="term" value="P:'de novo' NAD+ biosynthetic process from L-tryptophan"/>
    <property type="evidence" value="ECO:0007669"/>
    <property type="project" value="UniProtKB-UniRule"/>
</dbReference>
<comment type="subunit">
    <text evidence="4 5">Homodimer.</text>
</comment>
<comment type="caution">
    <text evidence="8">The sequence shown here is derived from an EMBL/GenBank/DDBJ whole genome shotgun (WGS) entry which is preliminary data.</text>
</comment>
<dbReference type="GO" id="GO:0005737">
    <property type="term" value="C:cytoplasm"/>
    <property type="evidence" value="ECO:0007669"/>
    <property type="project" value="UniProtKB-SubCell"/>
</dbReference>
<keyword evidence="1 4" id="KW-0662">Pyridine nucleotide biosynthesis</keyword>
<comment type="pathway">
    <text evidence="4 5">Amino-acid degradation; L-kynurenine degradation; L-alanine and anthranilate from L-kynurenine: step 1/1.</text>
</comment>
<dbReference type="PANTHER" id="PTHR14084">
    <property type="entry name" value="KYNURENINASE"/>
    <property type="match status" value="1"/>
</dbReference>
<evidence type="ECO:0000256" key="1">
    <source>
        <dbReference type="ARBA" id="ARBA00022642"/>
    </source>
</evidence>
<accession>A0A9P8PV15</accession>
<reference evidence="8" key="2">
    <citation type="submission" date="2021-01" db="EMBL/GenBank/DDBJ databases">
        <authorList>
            <person name="Schikora-Tamarit M.A."/>
        </authorList>
    </citation>
    <scope>NUCLEOTIDE SEQUENCE</scope>
    <source>
        <strain evidence="8">NCAIM Y.01608</strain>
    </source>
</reference>
<keyword evidence="2 4" id="KW-0378">Hydrolase</keyword>
<protein>
    <recommendedName>
        <fullName evidence="4 5">Kynureninase</fullName>
        <ecNumber evidence="4 5">3.7.1.3</ecNumber>
    </recommendedName>
    <alternativeName>
        <fullName evidence="4">Biosynthesis of nicotinic acid protein 5</fullName>
    </alternativeName>
    <alternativeName>
        <fullName evidence="4">L-kynurenine hydrolase</fullName>
    </alternativeName>
</protein>
<evidence type="ECO:0000256" key="4">
    <source>
        <dbReference type="HAMAP-Rule" id="MF_03017"/>
    </source>
</evidence>
<evidence type="ECO:0000256" key="6">
    <source>
        <dbReference type="SAM" id="MobiDB-lite"/>
    </source>
</evidence>
<dbReference type="AlphaFoldDB" id="A0A9P8PV15"/>
<dbReference type="NCBIfam" id="TIGR01814">
    <property type="entry name" value="kynureninase"/>
    <property type="match status" value="1"/>
</dbReference>
<dbReference type="HAMAP" id="MF_01970">
    <property type="entry name" value="Kynureninase"/>
    <property type="match status" value="1"/>
</dbReference>
<name>A0A9P8PV15_9ASCO</name>
<feature type="binding site" evidence="4">
    <location>
        <position position="265"/>
    </location>
    <ligand>
        <name>pyridoxal 5'-phosphate</name>
        <dbReference type="ChEBI" id="CHEBI:597326"/>
    </ligand>
</feature>